<feature type="domain" description="Flavoprotein" evidence="6">
    <location>
        <begin position="6"/>
        <end position="173"/>
    </location>
</feature>
<feature type="binding site" evidence="5">
    <location>
        <position position="173"/>
    </location>
    <ligand>
        <name>dimethylallyl phosphate</name>
        <dbReference type="ChEBI" id="CHEBI:88052"/>
    </ligand>
</feature>
<reference evidence="7" key="1">
    <citation type="submission" date="2023-08" db="EMBL/GenBank/DDBJ databases">
        <title>Complete genome sequence of Sinorhizobium chiapanecum ITTG S70 isolated from Acaciella angustissima nodules in Chiapas-Mexico.</title>
        <authorList>
            <person name="Rincon-Rosales R."/>
            <person name="Rogel M.A."/>
            <person name="Rincon-Medina C.I."/>
            <person name="Guerrero G."/>
            <person name="Manzano-Gomez L.A."/>
            <person name="Lopez-Lopez A."/>
            <person name="Rincon Molina F.A."/>
            <person name="Martinez-Romero E."/>
        </authorList>
    </citation>
    <scope>NUCLEOTIDE SEQUENCE</scope>
    <source>
        <strain evidence="7">ITTG S70</strain>
        <plasmid evidence="7">pSchITTGS70d</plasmid>
    </source>
</reference>
<comment type="catalytic activity">
    <reaction evidence="5">
        <text>dimethylallyl phosphate + FMNH2 = prenylated FMNH2 + phosphate</text>
        <dbReference type="Rhea" id="RHEA:37743"/>
        <dbReference type="ChEBI" id="CHEBI:43474"/>
        <dbReference type="ChEBI" id="CHEBI:57618"/>
        <dbReference type="ChEBI" id="CHEBI:87467"/>
        <dbReference type="ChEBI" id="CHEBI:88052"/>
        <dbReference type="EC" id="2.5.1.129"/>
    </reaction>
</comment>
<comment type="function">
    <text evidence="5">Flavin prenyltransferase that catalyzes the synthesis of the prenylated FMN cofactor (prenyl-FMN) for 4-hydroxy-3-polyprenylbenzoic acid decarboxylase UbiD. The prenyltransferase is metal-independent and links a dimethylallyl moiety from dimethylallyl monophosphate (DMAP) to the flavin N5 and C6 atoms of FMN.</text>
</comment>
<dbReference type="NCBIfam" id="NF004685">
    <property type="entry name" value="PRK06029.1"/>
    <property type="match status" value="1"/>
</dbReference>
<protein>
    <recommendedName>
        <fullName evidence="5">Flavin prenyltransferase UbiX</fullName>
        <ecNumber evidence="5">2.5.1.129</ecNumber>
    </recommendedName>
</protein>
<dbReference type="SUPFAM" id="SSF52507">
    <property type="entry name" value="Homo-oligomeric flavin-containing Cys decarboxylases, HFCD"/>
    <property type="match status" value="1"/>
</dbReference>
<comment type="caution">
    <text evidence="5">Lacks conserved residue(s) required for the propagation of feature annotation.</text>
</comment>
<evidence type="ECO:0000256" key="2">
    <source>
        <dbReference type="ARBA" id="ARBA00022630"/>
    </source>
</evidence>
<dbReference type="HAMAP" id="MF_01984">
    <property type="entry name" value="ubiX_pad"/>
    <property type="match status" value="1"/>
</dbReference>
<name>A0ABZ2BIQ3_9HYPH</name>
<keyword evidence="1 5" id="KW-0637">Prenyltransferase</keyword>
<keyword evidence="2 5" id="KW-0285">Flavoprotein</keyword>
<proteinExistence type="inferred from homology"/>
<dbReference type="InterPro" id="IPR003382">
    <property type="entry name" value="Flavoprotein"/>
</dbReference>
<evidence type="ECO:0000256" key="1">
    <source>
        <dbReference type="ARBA" id="ARBA00022602"/>
    </source>
</evidence>
<keyword evidence="8" id="KW-1185">Reference proteome</keyword>
<dbReference type="GO" id="GO:0106141">
    <property type="term" value="F:flavin prenyltransferase activity"/>
    <property type="evidence" value="ECO:0007669"/>
    <property type="project" value="UniProtKB-EC"/>
</dbReference>
<evidence type="ECO:0000256" key="3">
    <source>
        <dbReference type="ARBA" id="ARBA00022643"/>
    </source>
</evidence>
<evidence type="ECO:0000313" key="7">
    <source>
        <dbReference type="EMBL" id="WVT07355.1"/>
    </source>
</evidence>
<dbReference type="PANTHER" id="PTHR43374">
    <property type="entry name" value="FLAVIN PRENYLTRANSFERASE"/>
    <property type="match status" value="1"/>
</dbReference>
<feature type="binding site" evidence="5">
    <location>
        <position position="157"/>
    </location>
    <ligand>
        <name>dimethylallyl phosphate</name>
        <dbReference type="ChEBI" id="CHEBI:88052"/>
    </ligand>
</feature>
<organism evidence="7 8">
    <name type="scientific">Sinorhizobium chiapasense</name>
    <dbReference type="NCBI Taxonomy" id="501572"/>
    <lineage>
        <taxon>Bacteria</taxon>
        <taxon>Pseudomonadati</taxon>
        <taxon>Pseudomonadota</taxon>
        <taxon>Alphaproteobacteria</taxon>
        <taxon>Hyphomicrobiales</taxon>
        <taxon>Rhizobiaceae</taxon>
        <taxon>Sinorhizobium/Ensifer group</taxon>
        <taxon>Sinorhizobium</taxon>
    </lineage>
</organism>
<gene>
    <name evidence="5" type="primary">ubiX</name>
    <name evidence="7" type="ORF">RB548_31940</name>
</gene>
<feature type="binding site" evidence="5">
    <location>
        <begin position="92"/>
        <end position="95"/>
    </location>
    <ligand>
        <name>FMN</name>
        <dbReference type="ChEBI" id="CHEBI:58210"/>
    </ligand>
</feature>
<evidence type="ECO:0000313" key="8">
    <source>
        <dbReference type="Proteomes" id="UP001432360"/>
    </source>
</evidence>
<dbReference type="PANTHER" id="PTHR43374:SF1">
    <property type="entry name" value="FLAVIN PRENYLTRANSFERASE PAD1, MITOCHONDRIAL"/>
    <property type="match status" value="1"/>
</dbReference>
<sequence length="191" mass="20395">MTGISRIVVGVTGASGAAIPLRIAERLARIDGVEMHLVMSLAAHRTLSHEAGPDALLRLLERADRTYEHDNIGAAIASGSFPTAGMIVSPCSMRTLAAIANGLADNLLVRAADVHLKERRRLVLMTRETPLHLGHLRNMCAVTEMGAIVMPPVPGFYHRPTSVEAIVDHLAARAIDLLALPIAPLAEAWQG</sequence>
<dbReference type="RefSeq" id="WP_331376374.1">
    <property type="nucleotide sequence ID" value="NZ_CP133152.1"/>
</dbReference>
<dbReference type="Pfam" id="PF02441">
    <property type="entry name" value="Flavoprotein"/>
    <property type="match status" value="1"/>
</dbReference>
<keyword evidence="7" id="KW-0614">Plasmid</keyword>
<dbReference type="Proteomes" id="UP001432360">
    <property type="component" value="Plasmid pSchITTGS70d"/>
</dbReference>
<dbReference type="EMBL" id="CP133152">
    <property type="protein sequence ID" value="WVT07355.1"/>
    <property type="molecule type" value="Genomic_DNA"/>
</dbReference>
<dbReference type="EC" id="2.5.1.129" evidence="5"/>
<evidence type="ECO:0000256" key="4">
    <source>
        <dbReference type="ARBA" id="ARBA00022679"/>
    </source>
</evidence>
<dbReference type="InterPro" id="IPR004507">
    <property type="entry name" value="UbiX-like"/>
</dbReference>
<keyword evidence="3 5" id="KW-0288">FMN</keyword>
<dbReference type="NCBIfam" id="TIGR00421">
    <property type="entry name" value="ubiX_pad"/>
    <property type="match status" value="1"/>
</dbReference>
<dbReference type="Gene3D" id="3.40.50.1950">
    <property type="entry name" value="Flavin prenyltransferase-like"/>
    <property type="match status" value="1"/>
</dbReference>
<feature type="binding site" evidence="5">
    <location>
        <position position="127"/>
    </location>
    <ligand>
        <name>FMN</name>
        <dbReference type="ChEBI" id="CHEBI:58210"/>
    </ligand>
</feature>
<keyword evidence="4 5" id="KW-0808">Transferase</keyword>
<dbReference type="InterPro" id="IPR036551">
    <property type="entry name" value="Flavin_trans-like"/>
</dbReference>
<feature type="binding site" evidence="5">
    <location>
        <begin position="13"/>
        <end position="15"/>
    </location>
    <ligand>
        <name>FMN</name>
        <dbReference type="ChEBI" id="CHEBI:58210"/>
    </ligand>
</feature>
<evidence type="ECO:0000259" key="6">
    <source>
        <dbReference type="Pfam" id="PF02441"/>
    </source>
</evidence>
<accession>A0ABZ2BIQ3</accession>
<comment type="similarity">
    <text evidence="5">Belongs to the UbiX/PAD1 family.</text>
</comment>
<feature type="binding site" evidence="5">
    <location>
        <position position="40"/>
    </location>
    <ligand>
        <name>FMN</name>
        <dbReference type="ChEBI" id="CHEBI:58210"/>
    </ligand>
</feature>
<evidence type="ECO:0000256" key="5">
    <source>
        <dbReference type="HAMAP-Rule" id="MF_01984"/>
    </source>
</evidence>
<geneLocation type="plasmid" evidence="7 8">
    <name>pSchITTGS70d</name>
</geneLocation>